<feature type="compositionally biased region" description="Acidic residues" evidence="2">
    <location>
        <begin position="147"/>
        <end position="163"/>
    </location>
</feature>
<feature type="region of interest" description="Disordered" evidence="2">
    <location>
        <begin position="125"/>
        <end position="166"/>
    </location>
</feature>
<evidence type="ECO:0000313" key="4">
    <source>
        <dbReference type="Proteomes" id="UP001142055"/>
    </source>
</evidence>
<proteinExistence type="inferred from homology"/>
<sequence length="195" mass="22100">MHNFNIFRNETCDHLDQIPPIENGTLVTFVNNCLYAMIEQLNKFACYAESRMLTLNRQIDNCYTNLVILEMKLNSIDVPDEIAMVSDKTAADPKLPGTISTVMSDSIPETVGAQIELVEQPTQNAVDPLNNENKDANSSVHQIQPNEEGDQQDQQEEQEPVPDELDRFRKMLKFGVQIEAVRLKMKSEGYDPTLL</sequence>
<dbReference type="Proteomes" id="UP001142055">
    <property type="component" value="Chromosome 3"/>
</dbReference>
<evidence type="ECO:0000256" key="2">
    <source>
        <dbReference type="SAM" id="MobiDB-lite"/>
    </source>
</evidence>
<dbReference type="OMA" id="FNIFRNE"/>
<evidence type="ECO:0000256" key="1">
    <source>
        <dbReference type="ARBA" id="ARBA00006290"/>
    </source>
</evidence>
<dbReference type="PANTHER" id="PTHR13015:SF0">
    <property type="entry name" value="WASH COMPLEX SUBUNIT 3"/>
    <property type="match status" value="1"/>
</dbReference>
<protein>
    <submittedName>
        <fullName evidence="3">Uncharacterized protein</fullName>
    </submittedName>
</protein>
<dbReference type="GO" id="GO:0071203">
    <property type="term" value="C:WASH complex"/>
    <property type="evidence" value="ECO:0007669"/>
    <property type="project" value="InterPro"/>
</dbReference>
<organism evidence="3 4">
    <name type="scientific">Blomia tropicalis</name>
    <name type="common">Mite</name>
    <dbReference type="NCBI Taxonomy" id="40697"/>
    <lineage>
        <taxon>Eukaryota</taxon>
        <taxon>Metazoa</taxon>
        <taxon>Ecdysozoa</taxon>
        <taxon>Arthropoda</taxon>
        <taxon>Chelicerata</taxon>
        <taxon>Arachnida</taxon>
        <taxon>Acari</taxon>
        <taxon>Acariformes</taxon>
        <taxon>Sarcoptiformes</taxon>
        <taxon>Astigmata</taxon>
        <taxon>Glycyphagoidea</taxon>
        <taxon>Echimyopodidae</taxon>
        <taxon>Blomia</taxon>
    </lineage>
</organism>
<comment type="similarity">
    <text evidence="1">Belongs to the CCDC53 family.</text>
</comment>
<comment type="caution">
    <text evidence="3">The sequence shown here is derived from an EMBL/GenBank/DDBJ whole genome shotgun (WGS) entry which is preliminary data.</text>
</comment>
<dbReference type="OrthoDB" id="268027at2759"/>
<dbReference type="PANTHER" id="PTHR13015">
    <property type="entry name" value="PROTEIN AD-016-RELATED"/>
    <property type="match status" value="1"/>
</dbReference>
<dbReference type="AlphaFoldDB" id="A0A9Q0RM78"/>
<gene>
    <name evidence="3" type="ORF">RDWZM_009343</name>
</gene>
<dbReference type="GO" id="GO:0006887">
    <property type="term" value="P:exocytosis"/>
    <property type="evidence" value="ECO:0007669"/>
    <property type="project" value="TreeGrafter"/>
</dbReference>
<name>A0A9Q0RM78_BLOTA</name>
<dbReference type="InterPro" id="IPR019309">
    <property type="entry name" value="WASHC3"/>
</dbReference>
<dbReference type="Pfam" id="PF10152">
    <property type="entry name" value="CCDC53"/>
    <property type="match status" value="1"/>
</dbReference>
<keyword evidence="4" id="KW-1185">Reference proteome</keyword>
<dbReference type="EMBL" id="JAPWDV010000003">
    <property type="protein sequence ID" value="KAJ6218186.1"/>
    <property type="molecule type" value="Genomic_DNA"/>
</dbReference>
<reference evidence="3" key="1">
    <citation type="submission" date="2022-12" db="EMBL/GenBank/DDBJ databases">
        <title>Genome assemblies of Blomia tropicalis.</title>
        <authorList>
            <person name="Cui Y."/>
        </authorList>
    </citation>
    <scope>NUCLEOTIDE SEQUENCE</scope>
    <source>
        <tissue evidence="3">Adult mites</tissue>
    </source>
</reference>
<dbReference type="GO" id="GO:0030041">
    <property type="term" value="P:actin filament polymerization"/>
    <property type="evidence" value="ECO:0007669"/>
    <property type="project" value="TreeGrafter"/>
</dbReference>
<accession>A0A9Q0RM78</accession>
<evidence type="ECO:0000313" key="3">
    <source>
        <dbReference type="EMBL" id="KAJ6218186.1"/>
    </source>
</evidence>